<dbReference type="SUPFAM" id="SSF144232">
    <property type="entry name" value="HIT/MYND zinc finger-like"/>
    <property type="match status" value="1"/>
</dbReference>
<dbReference type="InterPro" id="IPR044862">
    <property type="entry name" value="Pro_4_hyd_alph_FE2OG_OXY"/>
</dbReference>
<evidence type="ECO:0000256" key="1">
    <source>
        <dbReference type="ARBA" id="ARBA00001961"/>
    </source>
</evidence>
<evidence type="ECO:0000256" key="3">
    <source>
        <dbReference type="ARBA" id="ARBA00022771"/>
    </source>
</evidence>
<dbReference type="Pfam" id="PF01753">
    <property type="entry name" value="zf-MYND"/>
    <property type="match status" value="1"/>
</dbReference>
<gene>
    <name evidence="16" type="primary">LOC101861931</name>
</gene>
<keyword evidence="15" id="KW-1185">Reference proteome</keyword>
<evidence type="ECO:0000256" key="5">
    <source>
        <dbReference type="ARBA" id="ARBA00022896"/>
    </source>
</evidence>
<feature type="compositionally biased region" description="Basic and acidic residues" evidence="12">
    <location>
        <begin position="69"/>
        <end position="80"/>
    </location>
</feature>
<evidence type="ECO:0000256" key="12">
    <source>
        <dbReference type="SAM" id="MobiDB-lite"/>
    </source>
</evidence>
<comment type="catalytic activity">
    <reaction evidence="10">
        <text>L-prolyl-[hypoxia-inducible factor alpha subunit] + 2-oxoglutarate + O2 = trans-4-hydroxy-L-prolyl-[hypoxia-inducible factor alpha subunit] + succinate + CO2</text>
        <dbReference type="Rhea" id="RHEA:48400"/>
        <dbReference type="Rhea" id="RHEA-COMP:12093"/>
        <dbReference type="Rhea" id="RHEA-COMP:12094"/>
        <dbReference type="ChEBI" id="CHEBI:15379"/>
        <dbReference type="ChEBI" id="CHEBI:16526"/>
        <dbReference type="ChEBI" id="CHEBI:16810"/>
        <dbReference type="ChEBI" id="CHEBI:30031"/>
        <dbReference type="ChEBI" id="CHEBI:50342"/>
        <dbReference type="ChEBI" id="CHEBI:61965"/>
        <dbReference type="EC" id="1.14.11.29"/>
    </reaction>
</comment>
<sequence>MAEGGLSTLTTGLRDEVNVCQLCGALENLSLCGGCRGTWYCCKAHQRQDWKDHKRACKKSKKPSSISDSGREADATERAKQSMPNEVEGADDYTDADSVGVDDNSNLESPLKLSLDEPRALPCPVTGHQDITGGKTSQEEKDPAEAGEAQQLTSPSEREGVIDDSRECDDSSQVQGKTVLLGKQRTKSKSSKKKYKYEQQGNLPSISEDGLPPERYYLDHSTHRISLPPIARAAAARQAQDSAMGQGEELLSPSQSREQYLSVLRSRFKVLAKYVVDCLTKYGICVIDKFLGESTGYEILKEVLQLSSAGIMKQGQLVHGPSSSSNKYIRGDMITWVDGTEPRSENIHFLISCMDAVVLQCASQLEPYTINERTKAMVACYPGRKTRYVRHVDNPNGDGRCITCIYYLNENWDVRQHGGLLRIYPEGEDRVANIEPKFDRLLFFWSDRRNPHEVEQAFKERYAITVWYYDAEERAQALKRFKGSSDSNSIKRQAVPLINGNQNLN</sequence>
<dbReference type="Proteomes" id="UP000694888">
    <property type="component" value="Unplaced"/>
</dbReference>
<keyword evidence="5" id="KW-0847">Vitamin C</keyword>
<evidence type="ECO:0000256" key="6">
    <source>
        <dbReference type="ARBA" id="ARBA00022964"/>
    </source>
</evidence>
<dbReference type="RefSeq" id="XP_005090786.1">
    <property type="nucleotide sequence ID" value="XM_005090729.3"/>
</dbReference>
<evidence type="ECO:0000256" key="9">
    <source>
        <dbReference type="ARBA" id="ARBA00039004"/>
    </source>
</evidence>
<feature type="domain" description="Fe2OG dioxygenase" evidence="14">
    <location>
        <begin position="369"/>
        <end position="470"/>
    </location>
</feature>
<keyword evidence="6" id="KW-0223">Dioxygenase</keyword>
<evidence type="ECO:0000256" key="8">
    <source>
        <dbReference type="ARBA" id="ARBA00023004"/>
    </source>
</evidence>
<evidence type="ECO:0000313" key="15">
    <source>
        <dbReference type="Proteomes" id="UP000694888"/>
    </source>
</evidence>
<keyword evidence="4" id="KW-0862">Zinc</keyword>
<evidence type="ECO:0000256" key="10">
    <source>
        <dbReference type="ARBA" id="ARBA00049134"/>
    </source>
</evidence>
<proteinExistence type="predicted"/>
<dbReference type="InterPro" id="IPR005123">
    <property type="entry name" value="Oxoglu/Fe-dep_dioxygenase_dom"/>
</dbReference>
<reference evidence="16" key="1">
    <citation type="submission" date="2025-08" db="UniProtKB">
        <authorList>
            <consortium name="RefSeq"/>
        </authorList>
    </citation>
    <scope>IDENTIFICATION</scope>
</reference>
<dbReference type="InterPro" id="IPR002893">
    <property type="entry name" value="Znf_MYND"/>
</dbReference>
<dbReference type="Gene3D" id="6.10.140.2220">
    <property type="match status" value="1"/>
</dbReference>
<dbReference type="Gene3D" id="2.60.120.620">
    <property type="entry name" value="q2cbj1_9rhob like domain"/>
    <property type="match status" value="1"/>
</dbReference>
<dbReference type="Pfam" id="PF13640">
    <property type="entry name" value="2OG-FeII_Oxy_3"/>
    <property type="match status" value="1"/>
</dbReference>
<dbReference type="InterPro" id="IPR006620">
    <property type="entry name" value="Pro_4_hyd_alph"/>
</dbReference>
<dbReference type="GeneID" id="101861931"/>
<dbReference type="SMART" id="SM00702">
    <property type="entry name" value="P4Hc"/>
    <property type="match status" value="1"/>
</dbReference>
<keyword evidence="2" id="KW-0479">Metal-binding</keyword>
<feature type="region of interest" description="Disordered" evidence="12">
    <location>
        <begin position="53"/>
        <end position="212"/>
    </location>
</feature>
<organism evidence="15 16">
    <name type="scientific">Aplysia californica</name>
    <name type="common">California sea hare</name>
    <dbReference type="NCBI Taxonomy" id="6500"/>
    <lineage>
        <taxon>Eukaryota</taxon>
        <taxon>Metazoa</taxon>
        <taxon>Spiralia</taxon>
        <taxon>Lophotrochozoa</taxon>
        <taxon>Mollusca</taxon>
        <taxon>Gastropoda</taxon>
        <taxon>Heterobranchia</taxon>
        <taxon>Euthyneura</taxon>
        <taxon>Tectipleura</taxon>
        <taxon>Aplysiida</taxon>
        <taxon>Aplysioidea</taxon>
        <taxon>Aplysiidae</taxon>
        <taxon>Aplysia</taxon>
    </lineage>
</organism>
<dbReference type="PANTHER" id="PTHR12907">
    <property type="entry name" value="EGL NINE HOMOLOG-RELATED"/>
    <property type="match status" value="1"/>
</dbReference>
<evidence type="ECO:0000259" key="13">
    <source>
        <dbReference type="PROSITE" id="PS50865"/>
    </source>
</evidence>
<feature type="compositionally biased region" description="Basic and acidic residues" evidence="12">
    <location>
        <begin position="156"/>
        <end position="169"/>
    </location>
</feature>
<feature type="domain" description="MYND-type" evidence="13">
    <location>
        <begin position="20"/>
        <end position="57"/>
    </location>
</feature>
<evidence type="ECO:0000256" key="7">
    <source>
        <dbReference type="ARBA" id="ARBA00023002"/>
    </source>
</evidence>
<feature type="compositionally biased region" description="Basic residues" evidence="12">
    <location>
        <begin position="184"/>
        <end position="195"/>
    </location>
</feature>
<feature type="compositionally biased region" description="Basic residues" evidence="12">
    <location>
        <begin position="53"/>
        <end position="62"/>
    </location>
</feature>
<evidence type="ECO:0000259" key="14">
    <source>
        <dbReference type="PROSITE" id="PS51471"/>
    </source>
</evidence>
<dbReference type="PROSITE" id="PS01360">
    <property type="entry name" value="ZF_MYND_1"/>
    <property type="match status" value="1"/>
</dbReference>
<protein>
    <recommendedName>
        <fullName evidence="9">hypoxia-inducible factor-proline dioxygenase</fullName>
        <ecNumber evidence="9">1.14.11.29</ecNumber>
    </recommendedName>
</protein>
<dbReference type="InterPro" id="IPR051559">
    <property type="entry name" value="HIF_prolyl_hydroxylases"/>
</dbReference>
<name>A0ABM0JCV4_APLCA</name>
<comment type="cofactor">
    <cofactor evidence="1">
        <name>L-ascorbate</name>
        <dbReference type="ChEBI" id="CHEBI:38290"/>
    </cofactor>
</comment>
<dbReference type="PROSITE" id="PS50865">
    <property type="entry name" value="ZF_MYND_2"/>
    <property type="match status" value="1"/>
</dbReference>
<keyword evidence="3 11" id="KW-0863">Zinc-finger</keyword>
<keyword evidence="8" id="KW-0408">Iron</keyword>
<evidence type="ECO:0000313" key="16">
    <source>
        <dbReference type="RefSeq" id="XP_005090786.1"/>
    </source>
</evidence>
<dbReference type="PROSITE" id="PS51471">
    <property type="entry name" value="FE2OG_OXY"/>
    <property type="match status" value="1"/>
</dbReference>
<dbReference type="PANTHER" id="PTHR12907:SF26">
    <property type="entry name" value="HIF PROLYL HYDROXYLASE, ISOFORM C"/>
    <property type="match status" value="1"/>
</dbReference>
<evidence type="ECO:0000256" key="4">
    <source>
        <dbReference type="ARBA" id="ARBA00022833"/>
    </source>
</evidence>
<accession>A0ABM0JCV4</accession>
<dbReference type="EC" id="1.14.11.29" evidence="9"/>
<evidence type="ECO:0000256" key="11">
    <source>
        <dbReference type="PROSITE-ProRule" id="PRU00134"/>
    </source>
</evidence>
<keyword evidence="7" id="KW-0560">Oxidoreductase</keyword>
<evidence type="ECO:0000256" key="2">
    <source>
        <dbReference type="ARBA" id="ARBA00022723"/>
    </source>
</evidence>